<dbReference type="OrthoDB" id="10062286at2759"/>
<dbReference type="InterPro" id="IPR027806">
    <property type="entry name" value="HARBI1_dom"/>
</dbReference>
<dbReference type="Proteomes" id="UP001152622">
    <property type="component" value="Chromosome 7"/>
</dbReference>
<keyword evidence="2" id="KW-0479">Metal-binding</keyword>
<feature type="region of interest" description="Disordered" evidence="3">
    <location>
        <begin position="82"/>
        <end position="109"/>
    </location>
</feature>
<dbReference type="AlphaFoldDB" id="A0A9Q1F8U5"/>
<evidence type="ECO:0000259" key="4">
    <source>
        <dbReference type="Pfam" id="PF13359"/>
    </source>
</evidence>
<evidence type="ECO:0000256" key="1">
    <source>
        <dbReference type="ARBA" id="ARBA00001968"/>
    </source>
</evidence>
<reference evidence="5" key="1">
    <citation type="journal article" date="2023" name="Science">
        <title>Genome structures resolve the early diversification of teleost fishes.</title>
        <authorList>
            <person name="Parey E."/>
            <person name="Louis A."/>
            <person name="Montfort J."/>
            <person name="Bouchez O."/>
            <person name="Roques C."/>
            <person name="Iampietro C."/>
            <person name="Lluch J."/>
            <person name="Castinel A."/>
            <person name="Donnadieu C."/>
            <person name="Desvignes T."/>
            <person name="Floi Bucao C."/>
            <person name="Jouanno E."/>
            <person name="Wen M."/>
            <person name="Mejri S."/>
            <person name="Dirks R."/>
            <person name="Jansen H."/>
            <person name="Henkel C."/>
            <person name="Chen W.J."/>
            <person name="Zahm M."/>
            <person name="Cabau C."/>
            <person name="Klopp C."/>
            <person name="Thompson A.W."/>
            <person name="Robinson-Rechavi M."/>
            <person name="Braasch I."/>
            <person name="Lecointre G."/>
            <person name="Bobe J."/>
            <person name="Postlethwait J.H."/>
            <person name="Berthelot C."/>
            <person name="Roest Crollius H."/>
            <person name="Guiguen Y."/>
        </authorList>
    </citation>
    <scope>NUCLEOTIDE SEQUENCE</scope>
    <source>
        <strain evidence="5">WJC10195</strain>
    </source>
</reference>
<evidence type="ECO:0000256" key="2">
    <source>
        <dbReference type="ARBA" id="ARBA00022723"/>
    </source>
</evidence>
<evidence type="ECO:0000313" key="6">
    <source>
        <dbReference type="Proteomes" id="UP001152622"/>
    </source>
</evidence>
<proteinExistence type="predicted"/>
<accession>A0A9Q1F8U5</accession>
<gene>
    <name evidence="5" type="ORF">SKAU_G00207930</name>
</gene>
<evidence type="ECO:0000313" key="5">
    <source>
        <dbReference type="EMBL" id="KAJ8353226.1"/>
    </source>
</evidence>
<organism evidence="5 6">
    <name type="scientific">Synaphobranchus kaupii</name>
    <name type="common">Kaup's arrowtooth eel</name>
    <dbReference type="NCBI Taxonomy" id="118154"/>
    <lineage>
        <taxon>Eukaryota</taxon>
        <taxon>Metazoa</taxon>
        <taxon>Chordata</taxon>
        <taxon>Craniata</taxon>
        <taxon>Vertebrata</taxon>
        <taxon>Euteleostomi</taxon>
        <taxon>Actinopterygii</taxon>
        <taxon>Neopterygii</taxon>
        <taxon>Teleostei</taxon>
        <taxon>Anguilliformes</taxon>
        <taxon>Synaphobranchidae</taxon>
        <taxon>Synaphobranchus</taxon>
    </lineage>
</organism>
<dbReference type="Pfam" id="PF13359">
    <property type="entry name" value="DDE_Tnp_4"/>
    <property type="match status" value="1"/>
</dbReference>
<dbReference type="EMBL" id="JAINUF010000007">
    <property type="protein sequence ID" value="KAJ8353226.1"/>
    <property type="molecule type" value="Genomic_DNA"/>
</dbReference>
<name>A0A9Q1F8U5_SYNKA</name>
<keyword evidence="6" id="KW-1185">Reference proteome</keyword>
<evidence type="ECO:0000256" key="3">
    <source>
        <dbReference type="SAM" id="MobiDB-lite"/>
    </source>
</evidence>
<dbReference type="GO" id="GO:0046872">
    <property type="term" value="F:metal ion binding"/>
    <property type="evidence" value="ECO:0007669"/>
    <property type="project" value="UniProtKB-KW"/>
</dbReference>
<comment type="cofactor">
    <cofactor evidence="1">
        <name>a divalent metal cation</name>
        <dbReference type="ChEBI" id="CHEBI:60240"/>
    </cofactor>
</comment>
<sequence length="129" mass="14745">MLNESGLKQLFERHFVPQGCDLFGHKGYPLRRAHHITRSVVERGIGQWKRRFHILHSEIRYSPERVCRIIMACAILHNICKRRNIPPPPEDDYDDNDGGAGDASPPSNINPCDGAAFRQHFANLHFGYA</sequence>
<feature type="domain" description="DDE Tnp4" evidence="4">
    <location>
        <begin position="33"/>
        <end position="78"/>
    </location>
</feature>
<comment type="caution">
    <text evidence="5">The sequence shown here is derived from an EMBL/GenBank/DDBJ whole genome shotgun (WGS) entry which is preliminary data.</text>
</comment>
<protein>
    <recommendedName>
        <fullName evidence="4">DDE Tnp4 domain-containing protein</fullName>
    </recommendedName>
</protein>